<organism evidence="2 3">
    <name type="scientific">Naegleria lovaniensis</name>
    <name type="common">Amoeba</name>
    <dbReference type="NCBI Taxonomy" id="51637"/>
    <lineage>
        <taxon>Eukaryota</taxon>
        <taxon>Discoba</taxon>
        <taxon>Heterolobosea</taxon>
        <taxon>Tetramitia</taxon>
        <taxon>Eutetramitia</taxon>
        <taxon>Vahlkampfiidae</taxon>
        <taxon>Naegleria</taxon>
    </lineage>
</organism>
<dbReference type="EMBL" id="PYSW02000011">
    <property type="protein sequence ID" value="KAG2388021.1"/>
    <property type="molecule type" value="Genomic_DNA"/>
</dbReference>
<name>A0AA88GTC1_NAELO</name>
<keyword evidence="3" id="KW-1185">Reference proteome</keyword>
<sequence length="495" mass="56430">MLQSIAGRLREIIQNDLHHVVLQFEKSKFMDGNSFNDIQIIQSPFIEFSLQETNNHDAHDSESSCFYELIPKWKNREDTMYHSYHNELDKFNQGGETLSQIWADCFRVCSLVLGSDMDIMNCCSKQNLHRFKRVSKRSEHASSSSHTLVEPGYTLQELFPQTHLFEPLNIGQVLCYFYLKQSIMESCRMMQQHESELSSKKVIVTPSFSTNSSSKKSNDFQNNSNLDLGECIRNFNLKNLKPQHTIVRGTLNGGGMGCIDDIQMTRRVNHNSTFNSMTPQWLQFKELWDRYGKWYLKNDKICDTMNTTSSSSSSSCKNFHSNTTSSSSSNHLHMEHSTMNFHIDECTSTAAPVVLPPDVGDILLTIPCVHCSQWTRFIEASYNPNFHFAIVILVERVSGLYITLENWAVNDVHAVNGEWGLCCYRSTMNTSSSSSSTRSSSKLHTSTCKNDPQRMDKIMITNNSSNMNSMKSYHETLTSKGGYGNIAMTITLKLQ</sequence>
<accession>A0AA88GTC1</accession>
<comment type="caution">
    <text evidence="2">The sequence shown here is derived from an EMBL/GenBank/DDBJ whole genome shotgun (WGS) entry which is preliminary data.</text>
</comment>
<evidence type="ECO:0000313" key="2">
    <source>
        <dbReference type="EMBL" id="KAG2388021.1"/>
    </source>
</evidence>
<dbReference type="Proteomes" id="UP000816034">
    <property type="component" value="Unassembled WGS sequence"/>
</dbReference>
<feature type="region of interest" description="Disordered" evidence="1">
    <location>
        <begin position="431"/>
        <end position="450"/>
    </location>
</feature>
<reference evidence="2 3" key="1">
    <citation type="journal article" date="2018" name="BMC Genomics">
        <title>The genome of Naegleria lovaniensis, the basis for a comparative approach to unravel pathogenicity factors of the human pathogenic amoeba N. fowleri.</title>
        <authorList>
            <person name="Liechti N."/>
            <person name="Schurch N."/>
            <person name="Bruggmann R."/>
            <person name="Wittwer M."/>
        </authorList>
    </citation>
    <scope>NUCLEOTIDE SEQUENCE [LARGE SCALE GENOMIC DNA]</scope>
    <source>
        <strain evidence="2 3">ATCC 30569</strain>
    </source>
</reference>
<dbReference type="RefSeq" id="XP_044552013.1">
    <property type="nucleotide sequence ID" value="XM_044698816.1"/>
</dbReference>
<feature type="compositionally biased region" description="Low complexity" evidence="1">
    <location>
        <begin position="431"/>
        <end position="447"/>
    </location>
</feature>
<dbReference type="GeneID" id="68093327"/>
<evidence type="ECO:0000256" key="1">
    <source>
        <dbReference type="SAM" id="MobiDB-lite"/>
    </source>
</evidence>
<gene>
    <name evidence="2" type="ORF">C9374_000871</name>
</gene>
<dbReference type="AlphaFoldDB" id="A0AA88GTC1"/>
<protein>
    <submittedName>
        <fullName evidence="2">Uncharacterized protein</fullName>
    </submittedName>
</protein>
<evidence type="ECO:0000313" key="3">
    <source>
        <dbReference type="Proteomes" id="UP000816034"/>
    </source>
</evidence>
<proteinExistence type="predicted"/>